<sequence>MVVSPSSMVSMDAQAFALRSGVSACAARFDLAAWLIRLNAARLVRLGLGCSAICCCCSYGFSMRGSWHLTVQNL</sequence>
<proteinExistence type="predicted"/>
<keyword evidence="2" id="KW-1185">Reference proteome</keyword>
<accession>A0A5N5GLW6</accession>
<dbReference type="AlphaFoldDB" id="A0A5N5GLW6"/>
<reference evidence="1 2" key="1">
    <citation type="submission" date="2019-09" db="EMBL/GenBank/DDBJ databases">
        <authorList>
            <person name="Ou C."/>
        </authorList>
    </citation>
    <scope>NUCLEOTIDE SEQUENCE [LARGE SCALE GENOMIC DNA]</scope>
    <source>
        <strain evidence="1">S2</strain>
        <tissue evidence="1">Leaf</tissue>
    </source>
</reference>
<protein>
    <submittedName>
        <fullName evidence="1">Uncharacterized protein</fullName>
    </submittedName>
</protein>
<comment type="caution">
    <text evidence="1">The sequence shown here is derived from an EMBL/GenBank/DDBJ whole genome shotgun (WGS) entry which is preliminary data.</text>
</comment>
<organism evidence="1 2">
    <name type="scientific">Pyrus ussuriensis x Pyrus communis</name>
    <dbReference type="NCBI Taxonomy" id="2448454"/>
    <lineage>
        <taxon>Eukaryota</taxon>
        <taxon>Viridiplantae</taxon>
        <taxon>Streptophyta</taxon>
        <taxon>Embryophyta</taxon>
        <taxon>Tracheophyta</taxon>
        <taxon>Spermatophyta</taxon>
        <taxon>Magnoliopsida</taxon>
        <taxon>eudicotyledons</taxon>
        <taxon>Gunneridae</taxon>
        <taxon>Pentapetalae</taxon>
        <taxon>rosids</taxon>
        <taxon>fabids</taxon>
        <taxon>Rosales</taxon>
        <taxon>Rosaceae</taxon>
        <taxon>Amygdaloideae</taxon>
        <taxon>Maleae</taxon>
        <taxon>Pyrus</taxon>
    </lineage>
</organism>
<reference evidence="2" key="2">
    <citation type="submission" date="2019-10" db="EMBL/GenBank/DDBJ databases">
        <title>A de novo genome assembly of a pear dwarfing rootstock.</title>
        <authorList>
            <person name="Wang F."/>
            <person name="Wang J."/>
            <person name="Li S."/>
            <person name="Zhang Y."/>
            <person name="Fang M."/>
            <person name="Ma L."/>
            <person name="Zhao Y."/>
            <person name="Jiang S."/>
        </authorList>
    </citation>
    <scope>NUCLEOTIDE SEQUENCE [LARGE SCALE GENOMIC DNA]</scope>
</reference>
<name>A0A5N5GLW6_9ROSA</name>
<dbReference type="Proteomes" id="UP000327157">
    <property type="component" value="Chromosome 3"/>
</dbReference>
<gene>
    <name evidence="1" type="ORF">D8674_021449</name>
</gene>
<evidence type="ECO:0000313" key="2">
    <source>
        <dbReference type="Proteomes" id="UP000327157"/>
    </source>
</evidence>
<reference evidence="1 2" key="3">
    <citation type="submission" date="2019-11" db="EMBL/GenBank/DDBJ databases">
        <title>A de novo genome assembly of a pear dwarfing rootstock.</title>
        <authorList>
            <person name="Wang F."/>
            <person name="Wang J."/>
            <person name="Li S."/>
            <person name="Zhang Y."/>
            <person name="Fang M."/>
            <person name="Ma L."/>
            <person name="Zhao Y."/>
            <person name="Jiang S."/>
        </authorList>
    </citation>
    <scope>NUCLEOTIDE SEQUENCE [LARGE SCALE GENOMIC DNA]</scope>
    <source>
        <strain evidence="1">S2</strain>
        <tissue evidence="1">Leaf</tissue>
    </source>
</reference>
<evidence type="ECO:0000313" key="1">
    <source>
        <dbReference type="EMBL" id="KAB2614861.1"/>
    </source>
</evidence>
<dbReference type="EMBL" id="SMOL01000402">
    <property type="protein sequence ID" value="KAB2614861.1"/>
    <property type="molecule type" value="Genomic_DNA"/>
</dbReference>